<dbReference type="CDD" id="cd00311">
    <property type="entry name" value="TIM"/>
    <property type="match status" value="1"/>
</dbReference>
<dbReference type="GO" id="GO:0006096">
    <property type="term" value="P:glycolytic process"/>
    <property type="evidence" value="ECO:0007669"/>
    <property type="project" value="UniProtKB-UniPathway"/>
</dbReference>
<dbReference type="AlphaFoldDB" id="A0A4R5D4U3"/>
<evidence type="ECO:0000313" key="3">
    <source>
        <dbReference type="EMBL" id="TDE08346.1"/>
    </source>
</evidence>
<dbReference type="GO" id="GO:0006094">
    <property type="term" value="P:gluconeogenesis"/>
    <property type="evidence" value="ECO:0007669"/>
    <property type="project" value="UniProtKB-UniPathway"/>
</dbReference>
<dbReference type="RefSeq" id="WP_131896915.1">
    <property type="nucleotide sequence ID" value="NZ_SMKZ01000025.1"/>
</dbReference>
<dbReference type="EMBL" id="SMKZ01000025">
    <property type="protein sequence ID" value="TDE08346.1"/>
    <property type="molecule type" value="Genomic_DNA"/>
</dbReference>
<dbReference type="GO" id="GO:0004807">
    <property type="term" value="F:triose-phosphate isomerase activity"/>
    <property type="evidence" value="ECO:0007669"/>
    <property type="project" value="UniProtKB-EC"/>
</dbReference>
<name>A0A4R5D4U3_9ACTN</name>
<dbReference type="Gene3D" id="3.20.20.70">
    <property type="entry name" value="Aldolase class I"/>
    <property type="match status" value="1"/>
</dbReference>
<dbReference type="SUPFAM" id="SSF51351">
    <property type="entry name" value="Triosephosphate isomerase (TIM)"/>
    <property type="match status" value="1"/>
</dbReference>
<comment type="pathway">
    <text evidence="2">Carbohydrate degradation; glycolysis; D-glyceraldehyde 3-phosphate from glycerone phosphate: step 1/1.</text>
</comment>
<dbReference type="UniPathway" id="UPA00138"/>
<dbReference type="UniPathway" id="UPA00109">
    <property type="reaction ID" value="UER00189"/>
</dbReference>
<dbReference type="Proteomes" id="UP000294739">
    <property type="component" value="Unassembled WGS sequence"/>
</dbReference>
<dbReference type="InParanoid" id="A0A4R5D4U3"/>
<dbReference type="GO" id="GO:0019563">
    <property type="term" value="P:glycerol catabolic process"/>
    <property type="evidence" value="ECO:0007669"/>
    <property type="project" value="TreeGrafter"/>
</dbReference>
<reference evidence="3 4" key="1">
    <citation type="submission" date="2019-03" db="EMBL/GenBank/DDBJ databases">
        <title>Draft genome sequences of novel Actinobacteria.</title>
        <authorList>
            <person name="Sahin N."/>
            <person name="Ay H."/>
            <person name="Saygin H."/>
        </authorList>
    </citation>
    <scope>NUCLEOTIDE SEQUENCE [LARGE SCALE GENOMIC DNA]</scope>
    <source>
        <strain evidence="3 4">5K138</strain>
    </source>
</reference>
<sequence>MAAAVAVGVSLKMYFGHRRAAEWCERVAALARAHPAVASGAVGLFVMPTYLQLLPALATFAGTNVRVGAQDVAGHDTGAFTGEVSAAELAEVGVRLAEVGHAERRRLFGETDDDVAAKSAAALRHGLTPVLCVGEADRLATDGAAAAAVAQVHAGLDRTPDGPVIVAYEPVWAIAAAEPAPPAHITAVSRALRTALDTMPGRAGSTVIYGGSAGPGLLTELGVCVDGLFLGRFAHDTDALAAVVDEAATLASRRSPVPDRA</sequence>
<comment type="similarity">
    <text evidence="2">Belongs to the triosephosphate isomerase family.</text>
</comment>
<dbReference type="EC" id="5.3.1.1" evidence="2"/>
<keyword evidence="1 2" id="KW-0413">Isomerase</keyword>
<accession>A0A4R5D4U3</accession>
<dbReference type="OrthoDB" id="9809429at2"/>
<evidence type="ECO:0000256" key="1">
    <source>
        <dbReference type="ARBA" id="ARBA00023235"/>
    </source>
</evidence>
<dbReference type="GO" id="GO:0005829">
    <property type="term" value="C:cytosol"/>
    <property type="evidence" value="ECO:0007669"/>
    <property type="project" value="TreeGrafter"/>
</dbReference>
<comment type="catalytic activity">
    <reaction evidence="2">
        <text>D-glyceraldehyde 3-phosphate = dihydroxyacetone phosphate</text>
        <dbReference type="Rhea" id="RHEA:18585"/>
        <dbReference type="ChEBI" id="CHEBI:57642"/>
        <dbReference type="ChEBI" id="CHEBI:59776"/>
        <dbReference type="EC" id="5.3.1.1"/>
    </reaction>
</comment>
<comment type="subcellular location">
    <subcellularLocation>
        <location evidence="2">Cytoplasm</location>
    </subcellularLocation>
</comment>
<dbReference type="InterPro" id="IPR013785">
    <property type="entry name" value="Aldolase_TIM"/>
</dbReference>
<keyword evidence="2" id="KW-0324">Glycolysis</keyword>
<comment type="pathway">
    <text evidence="2">Carbohydrate biosynthesis; gluconeogenesis.</text>
</comment>
<dbReference type="InterPro" id="IPR035990">
    <property type="entry name" value="TIM_sf"/>
</dbReference>
<organism evidence="3 4">
    <name type="scientific">Jiangella asiatica</name>
    <dbReference type="NCBI Taxonomy" id="2530372"/>
    <lineage>
        <taxon>Bacteria</taxon>
        <taxon>Bacillati</taxon>
        <taxon>Actinomycetota</taxon>
        <taxon>Actinomycetes</taxon>
        <taxon>Jiangellales</taxon>
        <taxon>Jiangellaceae</taxon>
        <taxon>Jiangella</taxon>
    </lineage>
</organism>
<evidence type="ECO:0000313" key="4">
    <source>
        <dbReference type="Proteomes" id="UP000294739"/>
    </source>
</evidence>
<dbReference type="PANTHER" id="PTHR21139">
    <property type="entry name" value="TRIOSEPHOSPHATE ISOMERASE"/>
    <property type="match status" value="1"/>
</dbReference>
<dbReference type="Pfam" id="PF00121">
    <property type="entry name" value="TIM"/>
    <property type="match status" value="1"/>
</dbReference>
<keyword evidence="2" id="KW-0963">Cytoplasm</keyword>
<evidence type="ECO:0000256" key="2">
    <source>
        <dbReference type="RuleBase" id="RU363013"/>
    </source>
</evidence>
<protein>
    <recommendedName>
        <fullName evidence="2">Triosephosphate isomerase</fullName>
        <ecNumber evidence="2">5.3.1.1</ecNumber>
    </recommendedName>
</protein>
<keyword evidence="2" id="KW-0312">Gluconeogenesis</keyword>
<keyword evidence="4" id="KW-1185">Reference proteome</keyword>
<comment type="caution">
    <text evidence="3">The sequence shown here is derived from an EMBL/GenBank/DDBJ whole genome shotgun (WGS) entry which is preliminary data.</text>
</comment>
<dbReference type="PANTHER" id="PTHR21139:SF2">
    <property type="entry name" value="TRIOSEPHOSPHATE ISOMERASE"/>
    <property type="match status" value="1"/>
</dbReference>
<dbReference type="GO" id="GO:0046166">
    <property type="term" value="P:glyceraldehyde-3-phosphate biosynthetic process"/>
    <property type="evidence" value="ECO:0007669"/>
    <property type="project" value="TreeGrafter"/>
</dbReference>
<comment type="subunit">
    <text evidence="2">Homodimer.</text>
</comment>
<dbReference type="PROSITE" id="PS51440">
    <property type="entry name" value="TIM_2"/>
    <property type="match status" value="1"/>
</dbReference>
<gene>
    <name evidence="3" type="ORF">E1269_17730</name>
</gene>
<dbReference type="InterPro" id="IPR000652">
    <property type="entry name" value="Triosephosphate_isomerase"/>
</dbReference>
<proteinExistence type="inferred from homology"/>